<feature type="signal peptide" evidence="2">
    <location>
        <begin position="1"/>
        <end position="35"/>
    </location>
</feature>
<dbReference type="AlphaFoldDB" id="A0A8K0KB21"/>
<organism evidence="3 4">
    <name type="scientific">Ladona fulva</name>
    <name type="common">Scarce chaser dragonfly</name>
    <name type="synonym">Libellula fulva</name>
    <dbReference type="NCBI Taxonomy" id="123851"/>
    <lineage>
        <taxon>Eukaryota</taxon>
        <taxon>Metazoa</taxon>
        <taxon>Ecdysozoa</taxon>
        <taxon>Arthropoda</taxon>
        <taxon>Hexapoda</taxon>
        <taxon>Insecta</taxon>
        <taxon>Pterygota</taxon>
        <taxon>Palaeoptera</taxon>
        <taxon>Odonata</taxon>
        <taxon>Epiprocta</taxon>
        <taxon>Anisoptera</taxon>
        <taxon>Libelluloidea</taxon>
        <taxon>Libellulidae</taxon>
        <taxon>Ladona</taxon>
    </lineage>
</organism>
<reference evidence="3" key="1">
    <citation type="submission" date="2013-04" db="EMBL/GenBank/DDBJ databases">
        <authorList>
            <person name="Qu J."/>
            <person name="Murali S.C."/>
            <person name="Bandaranaike D."/>
            <person name="Bellair M."/>
            <person name="Blankenburg K."/>
            <person name="Chao H."/>
            <person name="Dinh H."/>
            <person name="Doddapaneni H."/>
            <person name="Downs B."/>
            <person name="Dugan-Rocha S."/>
            <person name="Elkadiri S."/>
            <person name="Gnanaolivu R.D."/>
            <person name="Hernandez B."/>
            <person name="Javaid M."/>
            <person name="Jayaseelan J.C."/>
            <person name="Lee S."/>
            <person name="Li M."/>
            <person name="Ming W."/>
            <person name="Munidasa M."/>
            <person name="Muniz J."/>
            <person name="Nguyen L."/>
            <person name="Ongeri F."/>
            <person name="Osuji N."/>
            <person name="Pu L.-L."/>
            <person name="Puazo M."/>
            <person name="Qu C."/>
            <person name="Quiroz J."/>
            <person name="Raj R."/>
            <person name="Weissenberger G."/>
            <person name="Xin Y."/>
            <person name="Zou X."/>
            <person name="Han Y."/>
            <person name="Richards S."/>
            <person name="Worley K."/>
            <person name="Muzny D."/>
            <person name="Gibbs R."/>
        </authorList>
    </citation>
    <scope>NUCLEOTIDE SEQUENCE</scope>
    <source>
        <strain evidence="3">Sampled in the wild</strain>
    </source>
</reference>
<feature type="chain" id="PRO_5035463888" evidence="2">
    <location>
        <begin position="36"/>
        <end position="331"/>
    </location>
</feature>
<feature type="compositionally biased region" description="Basic and acidic residues" evidence="1">
    <location>
        <begin position="267"/>
        <end position="294"/>
    </location>
</feature>
<name>A0A8K0KB21_LADFU</name>
<keyword evidence="4" id="KW-1185">Reference proteome</keyword>
<evidence type="ECO:0000256" key="2">
    <source>
        <dbReference type="SAM" id="SignalP"/>
    </source>
</evidence>
<accession>A0A8K0KB21</accession>
<keyword evidence="2" id="KW-0732">Signal</keyword>
<comment type="caution">
    <text evidence="3">The sequence shown here is derived from an EMBL/GenBank/DDBJ whole genome shotgun (WGS) entry which is preliminary data.</text>
</comment>
<protein>
    <submittedName>
        <fullName evidence="3">Uncharacterized protein</fullName>
    </submittedName>
</protein>
<feature type="compositionally biased region" description="Basic and acidic residues" evidence="1">
    <location>
        <begin position="320"/>
        <end position="331"/>
    </location>
</feature>
<feature type="compositionally biased region" description="Polar residues" evidence="1">
    <location>
        <begin position="226"/>
        <end position="261"/>
    </location>
</feature>
<gene>
    <name evidence="3" type="ORF">J437_LFUL011177</name>
</gene>
<reference evidence="3" key="2">
    <citation type="submission" date="2017-10" db="EMBL/GenBank/DDBJ databases">
        <title>Ladona fulva Genome sequencing and assembly.</title>
        <authorList>
            <person name="Murali S."/>
            <person name="Richards S."/>
            <person name="Bandaranaike D."/>
            <person name="Bellair M."/>
            <person name="Blankenburg K."/>
            <person name="Chao H."/>
            <person name="Dinh H."/>
            <person name="Doddapaneni H."/>
            <person name="Dugan-Rocha S."/>
            <person name="Elkadiri S."/>
            <person name="Gnanaolivu R."/>
            <person name="Hernandez B."/>
            <person name="Skinner E."/>
            <person name="Javaid M."/>
            <person name="Lee S."/>
            <person name="Li M."/>
            <person name="Ming W."/>
            <person name="Munidasa M."/>
            <person name="Muniz J."/>
            <person name="Nguyen L."/>
            <person name="Hughes D."/>
            <person name="Osuji N."/>
            <person name="Pu L.-L."/>
            <person name="Puazo M."/>
            <person name="Qu C."/>
            <person name="Quiroz J."/>
            <person name="Raj R."/>
            <person name="Weissenberger G."/>
            <person name="Xin Y."/>
            <person name="Zou X."/>
            <person name="Han Y."/>
            <person name="Worley K."/>
            <person name="Muzny D."/>
            <person name="Gibbs R."/>
        </authorList>
    </citation>
    <scope>NUCLEOTIDE SEQUENCE</scope>
    <source>
        <strain evidence="3">Sampled in the wild</strain>
    </source>
</reference>
<feature type="region of interest" description="Disordered" evidence="1">
    <location>
        <begin position="206"/>
        <end position="331"/>
    </location>
</feature>
<evidence type="ECO:0000313" key="3">
    <source>
        <dbReference type="EMBL" id="KAG8231098.1"/>
    </source>
</evidence>
<sequence>MRRKELPCCFQEERMDTRGFAAIIAAILLAVSVQGEPDPKPVQVDYFGIPASQYPSEVYRYDPRANNYPGYTQVALTQYNPLLHQLGGYYLNTPSQGGYEAPGYAVTESPVAGRYDYDGRGGYVNRPLVRVRPLIYNNIDYPAKTPNTYSNNNYPNNYYQRQQSNGYVSRPYYDTNYNGVTRKGVAGDDGRYYQGEQGAYTIRGGVFPTTEYDSTDNRGRDYRLQNGDSNAYYQNHRPNYNSYSYENSRHSGYSPQIQSGGETRGYYNDKDGYDGNGNDGRKDGYGAQQSERKVYSVSQPRSIVPVRGVTAKEPQTFYPAKRDDQETKNEK</sequence>
<evidence type="ECO:0000256" key="1">
    <source>
        <dbReference type="SAM" id="MobiDB-lite"/>
    </source>
</evidence>
<proteinExistence type="predicted"/>
<dbReference type="Proteomes" id="UP000792457">
    <property type="component" value="Unassembled WGS sequence"/>
</dbReference>
<evidence type="ECO:0000313" key="4">
    <source>
        <dbReference type="Proteomes" id="UP000792457"/>
    </source>
</evidence>
<dbReference type="EMBL" id="KZ308531">
    <property type="protein sequence ID" value="KAG8231098.1"/>
    <property type="molecule type" value="Genomic_DNA"/>
</dbReference>